<feature type="domain" description="Chorismate-utilising enzyme C-terminal" evidence="1">
    <location>
        <begin position="181"/>
        <end position="432"/>
    </location>
</feature>
<keyword evidence="2" id="KW-0808">Transferase</keyword>
<protein>
    <submittedName>
        <fullName evidence="2">Aminodeoxychorismate synthase component I</fullName>
        <ecNumber evidence="2">2.6.1.85</ecNumber>
    </submittedName>
</protein>
<dbReference type="SUPFAM" id="SSF56322">
    <property type="entry name" value="ADC synthase"/>
    <property type="match status" value="1"/>
</dbReference>
<dbReference type="InterPro" id="IPR015890">
    <property type="entry name" value="Chorismate_C"/>
</dbReference>
<dbReference type="GO" id="GO:0046820">
    <property type="term" value="F:4-amino-4-deoxychorismate synthase activity"/>
    <property type="evidence" value="ECO:0007669"/>
    <property type="project" value="UniProtKB-EC"/>
</dbReference>
<keyword evidence="2" id="KW-0032">Aminotransferase</keyword>
<organism evidence="2 3">
    <name type="scientific">Simkania negevensis</name>
    <dbReference type="NCBI Taxonomy" id="83561"/>
    <lineage>
        <taxon>Bacteria</taxon>
        <taxon>Pseudomonadati</taxon>
        <taxon>Chlamydiota</taxon>
        <taxon>Chlamydiia</taxon>
        <taxon>Parachlamydiales</taxon>
        <taxon>Simkaniaceae</taxon>
        <taxon>Simkania</taxon>
    </lineage>
</organism>
<comment type="caution">
    <text evidence="2">The sequence shown here is derived from an EMBL/GenBank/DDBJ whole genome shotgun (WGS) entry which is preliminary data.</text>
</comment>
<dbReference type="InterPro" id="IPR019999">
    <property type="entry name" value="Anth_synth_I-like"/>
</dbReference>
<dbReference type="EC" id="2.6.1.85" evidence="2"/>
<evidence type="ECO:0000313" key="2">
    <source>
        <dbReference type="EMBL" id="MBN4066734.1"/>
    </source>
</evidence>
<proteinExistence type="predicted"/>
<dbReference type="NCBIfam" id="TIGR00553">
    <property type="entry name" value="pabB"/>
    <property type="match status" value="1"/>
</dbReference>
<reference evidence="2 3" key="1">
    <citation type="submission" date="2021-02" db="EMBL/GenBank/DDBJ databases">
        <title>Activity-based single-cell genomes from oceanic crustal fluid captures similar information to metagenomic and metatranscriptomic surveys with orders of magnitude less sampling.</title>
        <authorList>
            <person name="D'Angelo T.S."/>
            <person name="Orcutt B.N."/>
        </authorList>
    </citation>
    <scope>NUCLEOTIDE SEQUENCE [LARGE SCALE GENOMIC DNA]</scope>
    <source>
        <strain evidence="2">AH-315-G07</strain>
    </source>
</reference>
<accession>A0ABS3AT88</accession>
<dbReference type="EMBL" id="JAFITR010000019">
    <property type="protein sequence ID" value="MBN4066734.1"/>
    <property type="molecule type" value="Genomic_DNA"/>
</dbReference>
<dbReference type="InterPro" id="IPR005801">
    <property type="entry name" value="ADC_synthase"/>
</dbReference>
<keyword evidence="3" id="KW-1185">Reference proteome</keyword>
<gene>
    <name evidence="2" type="primary">pabB</name>
    <name evidence="2" type="ORF">JYU14_01465</name>
</gene>
<name>A0ABS3AT88_9BACT</name>
<dbReference type="PANTHER" id="PTHR11236">
    <property type="entry name" value="AMINOBENZOATE/ANTHRANILATE SYNTHASE"/>
    <property type="match status" value="1"/>
</dbReference>
<sequence>MTFFLPFSHSQLLELASYFAAYNGTVLLYSGGDYDSAERSFLFLFPIETVSASGPAAWEKLREKITLGSGYFPEWVGYLGYGMGAWSDRSKTITMVPSTLPDALFMRHACAIVIDHRAHTIRVKTVSQSDRLLSAEELAWLSRLSEETFFRNIPDSIDRTNCEREESTKKHPLEEIEPSVSYEKKIAVVQKMIREGEFYQLNLSHEISYTESIDPYLLFKKLALLNPAPFMAYLNCGEYTVVSSSPERFVSCRNGLLETRPIKGTIPRGKTAKTDEKNRCLLLSSEKERAELMMITDLMRNDLGKVSLLGSVDVPSLCRLEAYQNVYHLSSVVTAKAKCNIHPIDILRNLFPAGSVTGCPKLRAMEVIAQLEQRPRNIYTGSIGYISNNGDIDFNVAIRTLTCVKNKIDFAVGGAITYDSNPQQEYLETLHKAKTILQALKKEKEYERMALS</sequence>
<dbReference type="Pfam" id="PF00425">
    <property type="entry name" value="Chorismate_bind"/>
    <property type="match status" value="1"/>
</dbReference>
<dbReference type="Proteomes" id="UP000722121">
    <property type="component" value="Unassembled WGS sequence"/>
</dbReference>
<evidence type="ECO:0000313" key="3">
    <source>
        <dbReference type="Proteomes" id="UP000722121"/>
    </source>
</evidence>
<dbReference type="PRINTS" id="PR00095">
    <property type="entry name" value="ANTSNTHASEI"/>
</dbReference>
<dbReference type="PANTHER" id="PTHR11236:SF50">
    <property type="entry name" value="AMINODEOXYCHORISMATE SYNTHASE COMPONENT 1"/>
    <property type="match status" value="1"/>
</dbReference>
<dbReference type="InterPro" id="IPR005802">
    <property type="entry name" value="ADC_synth_comp_1"/>
</dbReference>
<dbReference type="Gene3D" id="3.60.120.10">
    <property type="entry name" value="Anthranilate synthase"/>
    <property type="match status" value="1"/>
</dbReference>
<evidence type="ECO:0000259" key="1">
    <source>
        <dbReference type="Pfam" id="PF00425"/>
    </source>
</evidence>